<dbReference type="KEGG" id="tad:TRIADDRAFT_19621"/>
<dbReference type="InterPro" id="IPR022653">
    <property type="entry name" value="De-COase2_pyr-phos_BS"/>
</dbReference>
<dbReference type="PRINTS" id="PR01179">
    <property type="entry name" value="ODADCRBXLASE"/>
</dbReference>
<evidence type="ECO:0000259" key="12">
    <source>
        <dbReference type="Pfam" id="PF00278"/>
    </source>
</evidence>
<evidence type="ECO:0000313" key="14">
    <source>
        <dbReference type="EMBL" id="EDV29183.1"/>
    </source>
</evidence>
<dbReference type="GO" id="GO:0005737">
    <property type="term" value="C:cytoplasm"/>
    <property type="evidence" value="ECO:0000318"/>
    <property type="project" value="GO_Central"/>
</dbReference>
<dbReference type="AlphaFoldDB" id="B3RKL2"/>
<comment type="function">
    <text evidence="8">Catalyzes the first and rate-limiting step of polyamine biosynthesis that converts ornithine into putrescine, which is the precursor for the polyamines, spermidine and spermine. Polyamines are essential for cell proliferation and are implicated in cellular processes, ranging from DNA replication to apoptosis.</text>
</comment>
<dbReference type="CTD" id="6749600"/>
<dbReference type="Gene3D" id="2.40.37.10">
    <property type="entry name" value="Lyase, Ornithine Decarboxylase, Chain A, domain 1"/>
    <property type="match status" value="1"/>
</dbReference>
<dbReference type="HOGENOM" id="CLU_026444_1_2_1"/>
<evidence type="ECO:0000256" key="1">
    <source>
        <dbReference type="ARBA" id="ARBA00001933"/>
    </source>
</evidence>
<dbReference type="GeneID" id="6749600"/>
<evidence type="ECO:0000259" key="13">
    <source>
        <dbReference type="Pfam" id="PF02784"/>
    </source>
</evidence>
<evidence type="ECO:0000256" key="9">
    <source>
        <dbReference type="ARBA" id="ARBA00046672"/>
    </source>
</evidence>
<dbReference type="InterPro" id="IPR009006">
    <property type="entry name" value="Ala_racemase/Decarboxylase_C"/>
</dbReference>
<evidence type="ECO:0000256" key="2">
    <source>
        <dbReference type="ARBA" id="ARBA00008872"/>
    </source>
</evidence>
<evidence type="ECO:0000256" key="10">
    <source>
        <dbReference type="ARBA" id="ARBA00049127"/>
    </source>
</evidence>
<evidence type="ECO:0000256" key="3">
    <source>
        <dbReference type="ARBA" id="ARBA00022898"/>
    </source>
</evidence>
<comment type="pathway">
    <text evidence="6">Amine and polyamine biosynthesis; putrescine biosynthesis via L-ornithine pathway; putrescine from L-ornithine: step 1/1.</text>
</comment>
<dbReference type="InterPro" id="IPR022643">
    <property type="entry name" value="De-COase2_C"/>
</dbReference>
<evidence type="ECO:0000313" key="15">
    <source>
        <dbReference type="Proteomes" id="UP000009022"/>
    </source>
</evidence>
<dbReference type="InterPro" id="IPR000183">
    <property type="entry name" value="Orn/DAP/Arg_de-COase"/>
</dbReference>
<dbReference type="FunFam" id="3.20.20.10:FF:000005">
    <property type="entry name" value="Ornithine decarboxylase"/>
    <property type="match status" value="1"/>
</dbReference>
<protein>
    <recommendedName>
        <fullName evidence="7">ornithine decarboxylase</fullName>
        <ecNumber evidence="7">4.1.1.17</ecNumber>
    </recommendedName>
</protein>
<comment type="cofactor">
    <cofactor evidence="1">
        <name>pyridoxal 5'-phosphate</name>
        <dbReference type="ChEBI" id="CHEBI:597326"/>
    </cofactor>
</comment>
<dbReference type="Pfam" id="PF02784">
    <property type="entry name" value="Orn_Arg_deC_N"/>
    <property type="match status" value="1"/>
</dbReference>
<dbReference type="EMBL" id="DS985241">
    <property type="protein sequence ID" value="EDV29183.1"/>
    <property type="molecule type" value="Genomic_DNA"/>
</dbReference>
<keyword evidence="5" id="KW-0456">Lyase</keyword>
<keyword evidence="15" id="KW-1185">Reference proteome</keyword>
<dbReference type="eggNOG" id="KOG0622">
    <property type="taxonomic scope" value="Eukaryota"/>
</dbReference>
<comment type="catalytic activity">
    <reaction evidence="10">
        <text>L-ornithine + H(+) = putrescine + CO2</text>
        <dbReference type="Rhea" id="RHEA:22964"/>
        <dbReference type="ChEBI" id="CHEBI:15378"/>
        <dbReference type="ChEBI" id="CHEBI:16526"/>
        <dbReference type="ChEBI" id="CHEBI:46911"/>
        <dbReference type="ChEBI" id="CHEBI:326268"/>
        <dbReference type="EC" id="4.1.1.17"/>
    </reaction>
</comment>
<keyword evidence="4" id="KW-0620">Polyamine biosynthesis</keyword>
<dbReference type="InterPro" id="IPR022644">
    <property type="entry name" value="De-COase2_N"/>
</dbReference>
<dbReference type="Proteomes" id="UP000009022">
    <property type="component" value="Unassembled WGS sequence"/>
</dbReference>
<dbReference type="InterPro" id="IPR029066">
    <property type="entry name" value="PLP-binding_barrel"/>
</dbReference>
<dbReference type="GO" id="GO:0033387">
    <property type="term" value="P:putrescine biosynthetic process from arginine, via ornithine"/>
    <property type="evidence" value="ECO:0000318"/>
    <property type="project" value="GO_Central"/>
</dbReference>
<dbReference type="OMA" id="SFFVCDL"/>
<evidence type="ECO:0000256" key="11">
    <source>
        <dbReference type="RuleBase" id="RU003737"/>
    </source>
</evidence>
<dbReference type="PRINTS" id="PR01182">
    <property type="entry name" value="ORNDCRBXLASE"/>
</dbReference>
<dbReference type="RefSeq" id="XP_002108385.1">
    <property type="nucleotide sequence ID" value="XM_002108349.1"/>
</dbReference>
<reference evidence="14 15" key="1">
    <citation type="journal article" date="2008" name="Nature">
        <title>The Trichoplax genome and the nature of placozoans.</title>
        <authorList>
            <person name="Srivastava M."/>
            <person name="Begovic E."/>
            <person name="Chapman J."/>
            <person name="Putnam N.H."/>
            <person name="Hellsten U."/>
            <person name="Kawashima T."/>
            <person name="Kuo A."/>
            <person name="Mitros T."/>
            <person name="Salamov A."/>
            <person name="Carpenter M.L."/>
            <person name="Signorovitch A.Y."/>
            <person name="Moreno M.A."/>
            <person name="Kamm K."/>
            <person name="Grimwood J."/>
            <person name="Schmutz J."/>
            <person name="Shapiro H."/>
            <person name="Grigoriev I.V."/>
            <person name="Buss L.W."/>
            <person name="Schierwater B."/>
            <person name="Dellaporta S.L."/>
            <person name="Rokhsar D.S."/>
        </authorList>
    </citation>
    <scope>NUCLEOTIDE SEQUENCE [LARGE SCALE GENOMIC DNA]</scope>
    <source>
        <strain evidence="14 15">Grell-BS-1999</strain>
    </source>
</reference>
<accession>B3RKL2</accession>
<evidence type="ECO:0000256" key="5">
    <source>
        <dbReference type="ARBA" id="ARBA00023239"/>
    </source>
</evidence>
<keyword evidence="3" id="KW-0663">Pyridoxal phosphate</keyword>
<dbReference type="STRING" id="10228.B3RKL2"/>
<dbReference type="CDD" id="cd00622">
    <property type="entry name" value="PLPDE_III_ODC"/>
    <property type="match status" value="1"/>
</dbReference>
<comment type="similarity">
    <text evidence="2 11">Belongs to the Orn/Lys/Arg decarboxylase class-II family.</text>
</comment>
<comment type="subunit">
    <text evidence="9">Homodimer. Only the dimer is catalytically active, as the active sites are constructed of residues from both monomers.</text>
</comment>
<dbReference type="Pfam" id="PF00278">
    <property type="entry name" value="Orn_DAP_Arg_deC"/>
    <property type="match status" value="1"/>
</dbReference>
<dbReference type="GO" id="GO:0004586">
    <property type="term" value="F:ornithine decarboxylase activity"/>
    <property type="evidence" value="ECO:0000318"/>
    <property type="project" value="GO_Central"/>
</dbReference>
<name>B3RKL2_TRIAD</name>
<evidence type="ECO:0000256" key="4">
    <source>
        <dbReference type="ARBA" id="ARBA00023115"/>
    </source>
</evidence>
<evidence type="ECO:0000256" key="7">
    <source>
        <dbReference type="ARBA" id="ARBA00034138"/>
    </source>
</evidence>
<dbReference type="InParanoid" id="B3RKL2"/>
<dbReference type="PANTHER" id="PTHR11482">
    <property type="entry name" value="ARGININE/DIAMINOPIMELATE/ORNITHINE DECARBOXYLASE"/>
    <property type="match status" value="1"/>
</dbReference>
<evidence type="ECO:0000256" key="8">
    <source>
        <dbReference type="ARBA" id="ARBA00037173"/>
    </source>
</evidence>
<proteinExistence type="inferred from homology"/>
<dbReference type="Gene3D" id="3.20.20.10">
    <property type="entry name" value="Alanine racemase"/>
    <property type="match status" value="1"/>
</dbReference>
<dbReference type="PROSITE" id="PS00878">
    <property type="entry name" value="ODR_DC_2_1"/>
    <property type="match status" value="1"/>
</dbReference>
<dbReference type="PhylomeDB" id="B3RKL2"/>
<dbReference type="EC" id="4.1.1.17" evidence="7"/>
<feature type="domain" description="Orn/DAP/Arg decarboxylase 2 N-terminal" evidence="13">
    <location>
        <begin position="2"/>
        <end position="226"/>
    </location>
</feature>
<sequence>MQWFSLLPRVHPYFALKCNVDRGFLATLLAFGFGFEGVSKAEIDTVLKMGASPEKIIFANPYKPISHIKYAAHQNVNLMTFDNVTELYKIKEFYPKARLLLRLKFDDPRSKYELGKKYGVEIDEVTHILQIARELQLNVVGISYHVGGGYTDACNFLKAIELAKTAFNYAKSIGINFNVLDIGGGFPGQANSLFKKICSNISSALDKHFPVEDNISIIAEPGRYFAETAFTLVLCVAGKREIYEIDQKIPKKFEYYVNDGRYGSFSEFLMSYGCQYPQVIGKKSETLYSTRLWGPTVSGSDCIFEECYLPELEVGDLIYFEEMGAYTTVLGTNFNGLTRPVSYYVIDQGMW</sequence>
<dbReference type="InterPro" id="IPR002433">
    <property type="entry name" value="Orn_de-COase"/>
</dbReference>
<gene>
    <name evidence="14" type="ORF">TRIADDRAFT_19621</name>
</gene>
<dbReference type="SUPFAM" id="SSF50621">
    <property type="entry name" value="Alanine racemase C-terminal domain-like"/>
    <property type="match status" value="1"/>
</dbReference>
<dbReference type="PANTHER" id="PTHR11482:SF6">
    <property type="entry name" value="ORNITHINE DECARBOXYLASE 1-RELATED"/>
    <property type="match status" value="1"/>
</dbReference>
<dbReference type="OrthoDB" id="5034579at2759"/>
<feature type="domain" description="Orn/DAP/Arg decarboxylase 2 C-terminal" evidence="12">
    <location>
        <begin position="227"/>
        <end position="324"/>
    </location>
</feature>
<organism evidence="14 15">
    <name type="scientific">Trichoplax adhaerens</name>
    <name type="common">Trichoplax reptans</name>
    <dbReference type="NCBI Taxonomy" id="10228"/>
    <lineage>
        <taxon>Eukaryota</taxon>
        <taxon>Metazoa</taxon>
        <taxon>Placozoa</taxon>
        <taxon>Uniplacotomia</taxon>
        <taxon>Trichoplacea</taxon>
        <taxon>Trichoplacidae</taxon>
        <taxon>Trichoplax</taxon>
    </lineage>
</organism>
<evidence type="ECO:0000256" key="6">
    <source>
        <dbReference type="ARBA" id="ARBA00034115"/>
    </source>
</evidence>
<dbReference type="SUPFAM" id="SSF51419">
    <property type="entry name" value="PLP-binding barrel"/>
    <property type="match status" value="1"/>
</dbReference>